<proteinExistence type="predicted"/>
<protein>
    <submittedName>
        <fullName evidence="1">Uncharacterized protein</fullName>
    </submittedName>
</protein>
<name>A0A4S8PEY0_9ACTN</name>
<keyword evidence="2" id="KW-1185">Reference proteome</keyword>
<evidence type="ECO:0000313" key="2">
    <source>
        <dbReference type="Proteomes" id="UP000305792"/>
    </source>
</evidence>
<dbReference type="Proteomes" id="UP000305792">
    <property type="component" value="Unassembled WGS sequence"/>
</dbReference>
<reference evidence="1 2" key="1">
    <citation type="journal article" date="2018" name="Int. J. Syst. Evol. Microbiol.">
        <title>Glycomyces paridis sp. nov., isolated from the medicinal plant Paris polyphylla.</title>
        <authorList>
            <person name="Fang X.M."/>
            <person name="Bai J.L."/>
            <person name="Su J."/>
            <person name="Zhao L.L."/>
            <person name="Liu H.Y."/>
            <person name="Ma B.P."/>
            <person name="Zhang Y.Q."/>
            <person name="Yu L.Y."/>
        </authorList>
    </citation>
    <scope>NUCLEOTIDE SEQUENCE [LARGE SCALE GENOMIC DNA]</scope>
    <source>
        <strain evidence="1 2">CPCC 204357</strain>
    </source>
</reference>
<gene>
    <name evidence="1" type="ORF">E9998_09555</name>
</gene>
<dbReference type="RefSeq" id="WP_136529483.1">
    <property type="nucleotide sequence ID" value="NZ_STGX01000006.1"/>
</dbReference>
<accession>A0A4S8PEY0</accession>
<organism evidence="1 2">
    <name type="scientific">Glycomyces paridis</name>
    <dbReference type="NCBI Taxonomy" id="2126555"/>
    <lineage>
        <taxon>Bacteria</taxon>
        <taxon>Bacillati</taxon>
        <taxon>Actinomycetota</taxon>
        <taxon>Actinomycetes</taxon>
        <taxon>Glycomycetales</taxon>
        <taxon>Glycomycetaceae</taxon>
        <taxon>Glycomyces</taxon>
    </lineage>
</organism>
<dbReference type="AlphaFoldDB" id="A0A4S8PEY0"/>
<comment type="caution">
    <text evidence="1">The sequence shown here is derived from an EMBL/GenBank/DDBJ whole genome shotgun (WGS) entry which is preliminary data.</text>
</comment>
<dbReference type="EMBL" id="STGX01000006">
    <property type="protein sequence ID" value="THV28988.1"/>
    <property type="molecule type" value="Genomic_DNA"/>
</dbReference>
<sequence length="143" mass="15857">MSQSSTDITFALTDTAGKQYDTIIPGGLAELGPNGLLLSFVVLSPDNLFGETFVLRERSSRPEDVARKIAAMAGPSLLTLLECQVYTKATDEKVHPIMRLALNDLNAPLVRWAVENLPRLSKDQLGYYDVKGRLRFKELIYVS</sequence>
<evidence type="ECO:0000313" key="1">
    <source>
        <dbReference type="EMBL" id="THV28988.1"/>
    </source>
</evidence>